<dbReference type="CDD" id="cd01335">
    <property type="entry name" value="Radical_SAM"/>
    <property type="match status" value="1"/>
</dbReference>
<evidence type="ECO:0000259" key="5">
    <source>
        <dbReference type="PROSITE" id="PS51918"/>
    </source>
</evidence>
<dbReference type="NCBIfam" id="TIGR00539">
    <property type="entry name" value="hemN_rel"/>
    <property type="match status" value="1"/>
</dbReference>
<evidence type="ECO:0000313" key="6">
    <source>
        <dbReference type="EnsemblMetazoa" id="XP_038062296.1"/>
    </source>
</evidence>
<dbReference type="RefSeq" id="XP_038062296.1">
    <property type="nucleotide sequence ID" value="XM_038206368.1"/>
</dbReference>
<feature type="domain" description="Radical SAM core" evidence="5">
    <location>
        <begin position="109"/>
        <end position="345"/>
    </location>
</feature>
<dbReference type="Proteomes" id="UP000887568">
    <property type="component" value="Unplaced"/>
</dbReference>
<dbReference type="Gene3D" id="3.80.30.20">
    <property type="entry name" value="tm_1862 like domain"/>
    <property type="match status" value="1"/>
</dbReference>
<dbReference type="InterPro" id="IPR007197">
    <property type="entry name" value="rSAM"/>
</dbReference>
<proteinExistence type="inferred from homology"/>
<accession>A0A914AFL7</accession>
<dbReference type="SMART" id="SM00729">
    <property type="entry name" value="Elp3"/>
    <property type="match status" value="1"/>
</dbReference>
<reference evidence="6" key="1">
    <citation type="submission" date="2022-11" db="UniProtKB">
        <authorList>
            <consortium name="EnsemblMetazoa"/>
        </authorList>
    </citation>
    <scope>IDENTIFICATION</scope>
</reference>
<comment type="similarity">
    <text evidence="1">Belongs to the anaerobic coproporphyrinogen-III oxidase family. HemW subfamily.</text>
</comment>
<dbReference type="PROSITE" id="PS51918">
    <property type="entry name" value="RADICAL_SAM"/>
    <property type="match status" value="1"/>
</dbReference>
<dbReference type="GO" id="GO:0005739">
    <property type="term" value="C:mitochondrion"/>
    <property type="evidence" value="ECO:0007669"/>
    <property type="project" value="TreeGrafter"/>
</dbReference>
<dbReference type="EnsemblMetazoa" id="XM_038206365.1">
    <property type="protein sequence ID" value="XP_038062293.1"/>
    <property type="gene ID" value="LOC119732719"/>
</dbReference>
<dbReference type="SFLD" id="SFLDF00562">
    <property type="entry name" value="HemN-like__clustered_with_heat"/>
    <property type="match status" value="1"/>
</dbReference>
<dbReference type="OrthoDB" id="431409at2759"/>
<dbReference type="InterPro" id="IPR034505">
    <property type="entry name" value="Coproporphyrinogen-III_oxidase"/>
</dbReference>
<comment type="function">
    <text evidence="4">May be a heme chaperone, appears to bind heme. Homologous bacterial proteins do not have oxygen-independent coproporphyrinogen-III oxidase activity. Binds 1 [4Fe-4S] cluster. The cluster is coordinated with 3 cysteines and an exchangeable S-adenosyl-L-methionine.</text>
</comment>
<evidence type="ECO:0000256" key="4">
    <source>
        <dbReference type="ARBA" id="ARBA00045130"/>
    </source>
</evidence>
<dbReference type="GO" id="GO:0051539">
    <property type="term" value="F:4 iron, 4 sulfur cluster binding"/>
    <property type="evidence" value="ECO:0007669"/>
    <property type="project" value="InterPro"/>
</dbReference>
<dbReference type="RefSeq" id="XP_038062293.1">
    <property type="nucleotide sequence ID" value="XM_038206365.1"/>
</dbReference>
<dbReference type="RefSeq" id="XP_038062294.1">
    <property type="nucleotide sequence ID" value="XM_038206366.1"/>
</dbReference>
<dbReference type="PANTHER" id="PTHR13932:SF5">
    <property type="entry name" value="RADICAL S-ADENOSYL METHIONINE DOMAIN-CONTAINING PROTEIN 1, MITOCHONDRIAL"/>
    <property type="match status" value="1"/>
</dbReference>
<protein>
    <recommendedName>
        <fullName evidence="2">Radical S-adenosyl methionine domain-containing protein 1, mitochondrial</fullName>
    </recommendedName>
    <alternativeName>
        <fullName evidence="3">Putative heme chaperone</fullName>
    </alternativeName>
</protein>
<keyword evidence="7" id="KW-1185">Reference proteome</keyword>
<sequence length="524" mass="59129">MFFIIANHLKQKQDFHRVNCFTSKKMKFLVSRITHAWRSQRLSDYVKSNVPPLHVLTSANKTARNICSTCRKVQSCPPTVKQQLHLSSSVVQPAPVDTTSPELDHQPSTAWMDEATLYVHWPYCQRRCTYCNFNKYIDSNVDHTKMQQCLVREVQTLIDMSGIKRIKSVFFGGGTPSLAKPQTLQAVLDTVAGVVDLPSNAEVTMEGNPTSVGRYKLRDFKHAGINRVSLGIQALNDDDLNVLGRDHSTTESMHSIKEAQKLFPGRVSLDLIFGRPGQTLPSWEQELQQVLTLCDNHVSLYQLTLERGTELFKMHAKGEVALPADDDVADMYIMAVDMMEEQGLRRYEVSNFAREGSECLHNQAYWEGGQYIGIGPGAHGRFMLQKATSRSGKSEVKQGNFETLREARIQTLEPGPWMFEVLKYGHGTRKRVCQTQLDVLQELLLVGMRTSRGVTSKRWAELSGGCLSEVFCDDNVQRLVQDGLIVKDRTGLRATPHGMVLLDSIIPHLILTLQEWYTGFLNLD</sequence>
<dbReference type="Pfam" id="PF04055">
    <property type="entry name" value="Radical_SAM"/>
    <property type="match status" value="1"/>
</dbReference>
<dbReference type="AlphaFoldDB" id="A0A914AFL7"/>
<dbReference type="CTD" id="55316"/>
<dbReference type="EnsemblMetazoa" id="XM_038206366.1">
    <property type="protein sequence ID" value="XP_038062294.1"/>
    <property type="gene ID" value="LOC119732719"/>
</dbReference>
<dbReference type="InterPro" id="IPR010723">
    <property type="entry name" value="HemN_C"/>
</dbReference>
<evidence type="ECO:0000256" key="1">
    <source>
        <dbReference type="ARBA" id="ARBA00006100"/>
    </source>
</evidence>
<dbReference type="SFLD" id="SFLDF00288">
    <property type="entry name" value="HemN-like__clustered_with_nucl"/>
    <property type="match status" value="1"/>
</dbReference>
<organism evidence="6 7">
    <name type="scientific">Patiria miniata</name>
    <name type="common">Bat star</name>
    <name type="synonym">Asterina miniata</name>
    <dbReference type="NCBI Taxonomy" id="46514"/>
    <lineage>
        <taxon>Eukaryota</taxon>
        <taxon>Metazoa</taxon>
        <taxon>Echinodermata</taxon>
        <taxon>Eleutherozoa</taxon>
        <taxon>Asterozoa</taxon>
        <taxon>Asteroidea</taxon>
        <taxon>Valvatacea</taxon>
        <taxon>Valvatida</taxon>
        <taxon>Asterinidae</taxon>
        <taxon>Patiria</taxon>
    </lineage>
</organism>
<dbReference type="InterPro" id="IPR004559">
    <property type="entry name" value="HemW-like"/>
</dbReference>
<dbReference type="SUPFAM" id="SSF102114">
    <property type="entry name" value="Radical SAM enzymes"/>
    <property type="match status" value="1"/>
</dbReference>
<dbReference type="GO" id="GO:0006779">
    <property type="term" value="P:porphyrin-containing compound biosynthetic process"/>
    <property type="evidence" value="ECO:0007669"/>
    <property type="project" value="InterPro"/>
</dbReference>
<evidence type="ECO:0000256" key="2">
    <source>
        <dbReference type="ARBA" id="ARBA00014678"/>
    </source>
</evidence>
<evidence type="ECO:0000313" key="7">
    <source>
        <dbReference type="Proteomes" id="UP000887568"/>
    </source>
</evidence>
<dbReference type="GeneID" id="119732719"/>
<name>A0A914AFL7_PATMI</name>
<dbReference type="InterPro" id="IPR023404">
    <property type="entry name" value="rSAM_horseshoe"/>
</dbReference>
<dbReference type="EnsemblMetazoa" id="XM_038206368.1">
    <property type="protein sequence ID" value="XP_038062296.1"/>
    <property type="gene ID" value="LOC119732719"/>
</dbReference>
<dbReference type="InterPro" id="IPR058240">
    <property type="entry name" value="rSAM_sf"/>
</dbReference>
<dbReference type="SFLD" id="SFLDG01082">
    <property type="entry name" value="B12-binding_domain_containing"/>
    <property type="match status" value="1"/>
</dbReference>
<dbReference type="SFLD" id="SFLDG01065">
    <property type="entry name" value="anaerobic_coproporphyrinogen-I"/>
    <property type="match status" value="1"/>
</dbReference>
<evidence type="ECO:0000256" key="3">
    <source>
        <dbReference type="ARBA" id="ARBA00033094"/>
    </source>
</evidence>
<dbReference type="GO" id="GO:0004109">
    <property type="term" value="F:coproporphyrinogen oxidase activity"/>
    <property type="evidence" value="ECO:0007669"/>
    <property type="project" value="InterPro"/>
</dbReference>
<dbReference type="Pfam" id="PF06969">
    <property type="entry name" value="HemN_C"/>
    <property type="match status" value="1"/>
</dbReference>
<dbReference type="InterPro" id="IPR006638">
    <property type="entry name" value="Elp3/MiaA/NifB-like_rSAM"/>
</dbReference>
<dbReference type="OMA" id="CDNHLSL"/>
<dbReference type="PANTHER" id="PTHR13932">
    <property type="entry name" value="COPROPORPHYRINIGEN III OXIDASE"/>
    <property type="match status" value="1"/>
</dbReference>
<dbReference type="SFLD" id="SFLDS00029">
    <property type="entry name" value="Radical_SAM"/>
    <property type="match status" value="1"/>
</dbReference>